<gene>
    <name evidence="2" type="ORF">NON19_21845</name>
</gene>
<keyword evidence="3" id="KW-1185">Reference proteome</keyword>
<dbReference type="SMART" id="SM00421">
    <property type="entry name" value="HTH_LUXR"/>
    <property type="match status" value="1"/>
</dbReference>
<dbReference type="PROSITE" id="PS50043">
    <property type="entry name" value="HTH_LUXR_2"/>
    <property type="match status" value="1"/>
</dbReference>
<proteinExistence type="predicted"/>
<dbReference type="Pfam" id="PF00196">
    <property type="entry name" value="GerE"/>
    <property type="match status" value="1"/>
</dbReference>
<dbReference type="InterPro" id="IPR000792">
    <property type="entry name" value="Tscrpt_reg_LuxR_C"/>
</dbReference>
<dbReference type="CDD" id="cd06170">
    <property type="entry name" value="LuxR_C_like"/>
    <property type="match status" value="1"/>
</dbReference>
<feature type="domain" description="HTH luxR-type" evidence="1">
    <location>
        <begin position="265"/>
        <end position="330"/>
    </location>
</feature>
<dbReference type="PRINTS" id="PR00038">
    <property type="entry name" value="HTHLUXR"/>
</dbReference>
<dbReference type="PANTHER" id="PTHR34293:SF1">
    <property type="entry name" value="HTH-TYPE TRANSCRIPTIONAL REGULATOR TRMBL2"/>
    <property type="match status" value="1"/>
</dbReference>
<dbReference type="EMBL" id="JANFNH010000029">
    <property type="protein sequence ID" value="MCQ4044602.1"/>
    <property type="molecule type" value="Genomic_DNA"/>
</dbReference>
<dbReference type="SUPFAM" id="SSF46894">
    <property type="entry name" value="C-terminal effector domain of the bipartite response regulators"/>
    <property type="match status" value="1"/>
</dbReference>
<reference evidence="2 3" key="1">
    <citation type="submission" date="2022-06" db="EMBL/GenBank/DDBJ databases">
        <title>Draft genome sequence of type strain Streptomyces rubrisoli DSM 42083.</title>
        <authorList>
            <person name="Duangmal K."/>
            <person name="Klaysubun C."/>
        </authorList>
    </citation>
    <scope>NUCLEOTIDE SEQUENCE [LARGE SCALE GENOMIC DNA]</scope>
    <source>
        <strain evidence="2 3">DSM 42083</strain>
    </source>
</reference>
<dbReference type="Gene3D" id="1.10.10.10">
    <property type="entry name" value="Winged helix-like DNA-binding domain superfamily/Winged helix DNA-binding domain"/>
    <property type="match status" value="2"/>
</dbReference>
<name>A0ABT1PGV4_9ACTN</name>
<evidence type="ECO:0000259" key="1">
    <source>
        <dbReference type="PROSITE" id="PS50043"/>
    </source>
</evidence>
<comment type="caution">
    <text evidence="2">The sequence shown here is derived from an EMBL/GenBank/DDBJ whole genome shotgun (WGS) entry which is preliminary data.</text>
</comment>
<dbReference type="RefSeq" id="WP_255930524.1">
    <property type="nucleotide sequence ID" value="NZ_JANFNH010000029.1"/>
</dbReference>
<accession>A0ABT1PGV4</accession>
<sequence>MVIRVFGVLGLRPETEAVYAALLGCPQADLSDLQVITQLAEQVVREALDDLVDRSFARPSRDNPGRLRAVSPQLALDLIIRRQEADLARRSQKLAADRAAAAEAVAAYGHLTPHTAENGTERLVGLDAIEARLEILATEMKRECLSVMPGGAQSQASLEASRPLDADALSRGMAILTLYQDSVRNDPATHTYAKWLTDSGGEVRTAPLLPPRMLLFDREVALVPIDPSNTKAGALCTREPGIAASLVSVYEQAWDTAVPLGAAVTRDTESGLTQAETDLLALLAAGMTDEAAAKRLGVGLRTVRRHMAALMERLGASSRFEAGLRAAQKGWL</sequence>
<dbReference type="InterPro" id="IPR051797">
    <property type="entry name" value="TrmB-like"/>
</dbReference>
<dbReference type="Proteomes" id="UP001206206">
    <property type="component" value="Unassembled WGS sequence"/>
</dbReference>
<protein>
    <submittedName>
        <fullName evidence="2">LuxR C-terminal-related transcriptional regulator</fullName>
    </submittedName>
</protein>
<evidence type="ECO:0000313" key="2">
    <source>
        <dbReference type="EMBL" id="MCQ4044602.1"/>
    </source>
</evidence>
<organism evidence="2 3">
    <name type="scientific">Streptantibioticus rubrisoli</name>
    <dbReference type="NCBI Taxonomy" id="1387313"/>
    <lineage>
        <taxon>Bacteria</taxon>
        <taxon>Bacillati</taxon>
        <taxon>Actinomycetota</taxon>
        <taxon>Actinomycetes</taxon>
        <taxon>Kitasatosporales</taxon>
        <taxon>Streptomycetaceae</taxon>
        <taxon>Streptantibioticus</taxon>
    </lineage>
</organism>
<dbReference type="InterPro" id="IPR036388">
    <property type="entry name" value="WH-like_DNA-bd_sf"/>
</dbReference>
<evidence type="ECO:0000313" key="3">
    <source>
        <dbReference type="Proteomes" id="UP001206206"/>
    </source>
</evidence>
<dbReference type="PANTHER" id="PTHR34293">
    <property type="entry name" value="HTH-TYPE TRANSCRIPTIONAL REGULATOR TRMBL2"/>
    <property type="match status" value="1"/>
</dbReference>
<dbReference type="InterPro" id="IPR016032">
    <property type="entry name" value="Sig_transdc_resp-reg_C-effctor"/>
</dbReference>